<dbReference type="Gene3D" id="1.10.1240.10">
    <property type="entry name" value="Methionine synthase domain"/>
    <property type="match status" value="1"/>
</dbReference>
<accession>A0AA41YYR7</accession>
<dbReference type="InterPro" id="IPR036594">
    <property type="entry name" value="Meth_synthase_dom"/>
</dbReference>
<dbReference type="InterPro" id="IPR036724">
    <property type="entry name" value="Cobalamin-bd_sf"/>
</dbReference>
<dbReference type="InterPro" id="IPR003759">
    <property type="entry name" value="Cbl-bd_cap"/>
</dbReference>
<organism evidence="2 3">
    <name type="scientific">Lichenifustis flavocetrariae</name>
    <dbReference type="NCBI Taxonomy" id="2949735"/>
    <lineage>
        <taxon>Bacteria</taxon>
        <taxon>Pseudomonadati</taxon>
        <taxon>Pseudomonadota</taxon>
        <taxon>Alphaproteobacteria</taxon>
        <taxon>Hyphomicrobiales</taxon>
        <taxon>Lichenihabitantaceae</taxon>
        <taxon>Lichenifustis</taxon>
    </lineage>
</organism>
<sequence length="293" mass="32231">MAERQTRLTQQVVDMGHWGETNRVVPPSDHPWSVPTSVTEREKRLEDIRQAVEADIVPRLVQSHDRAYAPAAIVPVAAEVIAFVKILLSHQDEATIVAHVAAVQARGVSVDDIYLQLFQPTARYIGELWCDDLCSFIDVTLAVGTMQKLLRMLAPIFHANGRPEDGSRQALIVPLPGDQHTFGLSMVAEFMRRAGWSIWSTPFASIETLSETLGKLYFVLVGYSVSSDERLDELTKVIRQTRRASCNKAIRILVGGPVFVARPDYVTRVGADAMGTDAPHALSLAESFVASAA</sequence>
<dbReference type="GO" id="GO:0046872">
    <property type="term" value="F:metal ion binding"/>
    <property type="evidence" value="ECO:0007669"/>
    <property type="project" value="InterPro"/>
</dbReference>
<name>A0AA41YYR7_9HYPH</name>
<feature type="domain" description="B12-binding" evidence="1">
    <location>
        <begin position="167"/>
        <end position="293"/>
    </location>
</feature>
<evidence type="ECO:0000313" key="2">
    <source>
        <dbReference type="EMBL" id="MCW6507300.1"/>
    </source>
</evidence>
<dbReference type="SUPFAM" id="SSF52242">
    <property type="entry name" value="Cobalamin (vitamin B12)-binding domain"/>
    <property type="match status" value="1"/>
</dbReference>
<dbReference type="Proteomes" id="UP001165667">
    <property type="component" value="Unassembled WGS sequence"/>
</dbReference>
<evidence type="ECO:0000313" key="3">
    <source>
        <dbReference type="Proteomes" id="UP001165667"/>
    </source>
</evidence>
<keyword evidence="3" id="KW-1185">Reference proteome</keyword>
<dbReference type="PROSITE" id="PS51332">
    <property type="entry name" value="B12_BINDING"/>
    <property type="match status" value="1"/>
</dbReference>
<dbReference type="Pfam" id="PF02310">
    <property type="entry name" value="B12-binding"/>
    <property type="match status" value="1"/>
</dbReference>
<reference evidence="2" key="1">
    <citation type="submission" date="2022-05" db="EMBL/GenBank/DDBJ databases">
        <authorList>
            <person name="Pankratov T."/>
        </authorList>
    </citation>
    <scope>NUCLEOTIDE SEQUENCE</scope>
    <source>
        <strain evidence="2">BP6-180914</strain>
    </source>
</reference>
<proteinExistence type="predicted"/>
<dbReference type="AlphaFoldDB" id="A0AA41YYR7"/>
<dbReference type="GO" id="GO:0031419">
    <property type="term" value="F:cobalamin binding"/>
    <property type="evidence" value="ECO:0007669"/>
    <property type="project" value="InterPro"/>
</dbReference>
<evidence type="ECO:0000259" key="1">
    <source>
        <dbReference type="PROSITE" id="PS51332"/>
    </source>
</evidence>
<dbReference type="EMBL" id="JAMOIM010000002">
    <property type="protein sequence ID" value="MCW6507300.1"/>
    <property type="molecule type" value="Genomic_DNA"/>
</dbReference>
<protein>
    <submittedName>
        <fullName evidence="2">Cobalamin-dependent protein</fullName>
    </submittedName>
</protein>
<comment type="caution">
    <text evidence="2">The sequence shown here is derived from an EMBL/GenBank/DDBJ whole genome shotgun (WGS) entry which is preliminary data.</text>
</comment>
<dbReference type="RefSeq" id="WP_282583661.1">
    <property type="nucleotide sequence ID" value="NZ_JAMOIM010000002.1"/>
</dbReference>
<gene>
    <name evidence="2" type="ORF">M8523_04620</name>
</gene>
<dbReference type="Pfam" id="PF02607">
    <property type="entry name" value="B12-binding_2"/>
    <property type="match status" value="1"/>
</dbReference>
<dbReference type="Gene3D" id="3.40.50.280">
    <property type="entry name" value="Cobalamin-binding domain"/>
    <property type="match status" value="1"/>
</dbReference>
<dbReference type="InterPro" id="IPR006158">
    <property type="entry name" value="Cobalamin-bd"/>
</dbReference>